<evidence type="ECO:0000313" key="1">
    <source>
        <dbReference type="EMBL" id="ADB42494.1"/>
    </source>
</evidence>
<dbReference type="Proteomes" id="UP000002028">
    <property type="component" value="Chromosome"/>
</dbReference>
<dbReference type="AlphaFoldDB" id="D2QUL2"/>
<keyword evidence="2" id="KW-1185">Reference proteome</keyword>
<evidence type="ECO:0000313" key="2">
    <source>
        <dbReference type="Proteomes" id="UP000002028"/>
    </source>
</evidence>
<name>D2QUL2_SPILD</name>
<protein>
    <recommendedName>
        <fullName evidence="3">HMA domain-containing protein</fullName>
    </recommendedName>
</protein>
<organism evidence="1 2">
    <name type="scientific">Spirosoma linguale (strain ATCC 33905 / DSM 74 / LMG 10896 / Claus 1)</name>
    <dbReference type="NCBI Taxonomy" id="504472"/>
    <lineage>
        <taxon>Bacteria</taxon>
        <taxon>Pseudomonadati</taxon>
        <taxon>Bacteroidota</taxon>
        <taxon>Cytophagia</taxon>
        <taxon>Cytophagales</taxon>
        <taxon>Cytophagaceae</taxon>
        <taxon>Spirosoma</taxon>
    </lineage>
</organism>
<sequence length="68" mass="7822">MNVLVFRTNINTDERVHRAACRLCKLRTICRWSIDLEDCVLRVESESLTETDVIRLLTKAGLQCDALT</sequence>
<dbReference type="EMBL" id="CP001769">
    <property type="protein sequence ID" value="ADB42494.1"/>
    <property type="molecule type" value="Genomic_DNA"/>
</dbReference>
<accession>D2QUL2</accession>
<reference evidence="1 2" key="1">
    <citation type="journal article" date="2010" name="Stand. Genomic Sci.">
        <title>Complete genome sequence of Spirosoma linguale type strain (1).</title>
        <authorList>
            <person name="Lail K."/>
            <person name="Sikorski J."/>
            <person name="Saunders E."/>
            <person name="Lapidus A."/>
            <person name="Glavina Del Rio T."/>
            <person name="Copeland A."/>
            <person name="Tice H."/>
            <person name="Cheng J.-F."/>
            <person name="Lucas S."/>
            <person name="Nolan M."/>
            <person name="Bruce D."/>
            <person name="Goodwin L."/>
            <person name="Pitluck S."/>
            <person name="Ivanova N."/>
            <person name="Mavromatis K."/>
            <person name="Ovchinnikova G."/>
            <person name="Pati A."/>
            <person name="Chen A."/>
            <person name="Palaniappan K."/>
            <person name="Land M."/>
            <person name="Hauser L."/>
            <person name="Chang Y.-J."/>
            <person name="Jeffries C.D."/>
            <person name="Chain P."/>
            <person name="Brettin T."/>
            <person name="Detter J.C."/>
            <person name="Schuetze A."/>
            <person name="Rohde M."/>
            <person name="Tindall B.J."/>
            <person name="Goeker M."/>
            <person name="Bristow J."/>
            <person name="Eisen J.A."/>
            <person name="Markowitz V."/>
            <person name="Hugenholtz P."/>
            <person name="Kyrpides N.C."/>
            <person name="Klenk H.-P."/>
            <person name="Chen F."/>
        </authorList>
    </citation>
    <scope>NUCLEOTIDE SEQUENCE [LARGE SCALE GENOMIC DNA]</scope>
    <source>
        <strain evidence="2">ATCC 33905 / DSM 74 / LMG 10896 / Claus 1</strain>
    </source>
</reference>
<dbReference type="STRING" id="504472.Slin_6537"/>
<evidence type="ECO:0008006" key="3">
    <source>
        <dbReference type="Google" id="ProtNLM"/>
    </source>
</evidence>
<dbReference type="HOGENOM" id="CLU_134973_7_1_10"/>
<gene>
    <name evidence="1" type="ordered locus">Slin_6537</name>
</gene>
<dbReference type="RefSeq" id="WP_012930976.1">
    <property type="nucleotide sequence ID" value="NC_013730.1"/>
</dbReference>
<proteinExistence type="predicted"/>
<dbReference type="KEGG" id="sli:Slin_6537"/>